<dbReference type="PIRSF" id="PIRSF001227">
    <property type="entry name" value="Pen_acylase"/>
    <property type="match status" value="1"/>
</dbReference>
<accession>A0A8J2Z9N5</accession>
<evidence type="ECO:0000256" key="4">
    <source>
        <dbReference type="PIRSR" id="PIRSR001227-1"/>
    </source>
</evidence>
<keyword evidence="5" id="KW-0106">Calcium</keyword>
<proteinExistence type="inferred from homology"/>
<evidence type="ECO:0000313" key="8">
    <source>
        <dbReference type="Proteomes" id="UP000597507"/>
    </source>
</evidence>
<feature type="binding site" evidence="5">
    <location>
        <position position="343"/>
    </location>
    <ligand>
        <name>Ca(2+)</name>
        <dbReference type="ChEBI" id="CHEBI:29108"/>
    </ligand>
</feature>
<dbReference type="Pfam" id="PF01804">
    <property type="entry name" value="Penicil_amidase"/>
    <property type="match status" value="1"/>
</dbReference>
<dbReference type="PANTHER" id="PTHR34218">
    <property type="entry name" value="PEPTIDASE S45 PENICILLIN AMIDASE"/>
    <property type="match status" value="1"/>
</dbReference>
<comment type="similarity">
    <text evidence="1">Belongs to the peptidase S45 family.</text>
</comment>
<keyword evidence="3" id="KW-0865">Zymogen</keyword>
<evidence type="ECO:0000256" key="6">
    <source>
        <dbReference type="SAM" id="MobiDB-lite"/>
    </source>
</evidence>
<dbReference type="Gene3D" id="1.10.439.10">
    <property type="entry name" value="Penicillin Amidohydrolase, domain 1"/>
    <property type="match status" value="1"/>
</dbReference>
<feature type="compositionally biased region" description="Low complexity" evidence="6">
    <location>
        <begin position="213"/>
        <end position="232"/>
    </location>
</feature>
<feature type="region of interest" description="Disordered" evidence="6">
    <location>
        <begin position="199"/>
        <end position="232"/>
    </location>
</feature>
<feature type="active site" description="Nucleophile" evidence="4">
    <location>
        <position position="270"/>
    </location>
</feature>
<keyword evidence="2" id="KW-0378">Hydrolase</keyword>
<evidence type="ECO:0000256" key="5">
    <source>
        <dbReference type="PIRSR" id="PIRSR001227-2"/>
    </source>
</evidence>
<dbReference type="Gene3D" id="1.10.1400.10">
    <property type="match status" value="1"/>
</dbReference>
<dbReference type="InterPro" id="IPR029055">
    <property type="entry name" value="Ntn_hydrolases_N"/>
</dbReference>
<evidence type="ECO:0000256" key="2">
    <source>
        <dbReference type="ARBA" id="ARBA00022801"/>
    </source>
</evidence>
<gene>
    <name evidence="7" type="ORF">GCM10010964_12040</name>
</gene>
<dbReference type="PANTHER" id="PTHR34218:SF4">
    <property type="entry name" value="ACYL-HOMOSERINE LACTONE ACYLASE QUIP"/>
    <property type="match status" value="1"/>
</dbReference>
<comment type="cofactor">
    <cofactor evidence="5">
        <name>Ca(2+)</name>
        <dbReference type="ChEBI" id="CHEBI:29108"/>
    </cofactor>
    <text evidence="5">Binds 1 Ca(2+) ion per dimer.</text>
</comment>
<dbReference type="InterPro" id="IPR023343">
    <property type="entry name" value="Penicillin_amidase_dom1"/>
</dbReference>
<dbReference type="InterPro" id="IPR002692">
    <property type="entry name" value="S45"/>
</dbReference>
<dbReference type="SUPFAM" id="SSF56235">
    <property type="entry name" value="N-terminal nucleophile aminohydrolases (Ntn hydrolases)"/>
    <property type="match status" value="1"/>
</dbReference>
<organism evidence="7 8">
    <name type="scientific">Caldovatus sediminis</name>
    <dbReference type="NCBI Taxonomy" id="2041189"/>
    <lineage>
        <taxon>Bacteria</taxon>
        <taxon>Pseudomonadati</taxon>
        <taxon>Pseudomonadota</taxon>
        <taxon>Alphaproteobacteria</taxon>
        <taxon>Acetobacterales</taxon>
        <taxon>Roseomonadaceae</taxon>
        <taxon>Caldovatus</taxon>
    </lineage>
</organism>
<dbReference type="Proteomes" id="UP000597507">
    <property type="component" value="Unassembled WGS sequence"/>
</dbReference>
<dbReference type="EMBL" id="BMKS01000003">
    <property type="protein sequence ID" value="GGG25687.1"/>
    <property type="molecule type" value="Genomic_DNA"/>
</dbReference>
<name>A0A8J2Z9N5_9PROT</name>
<dbReference type="GO" id="GO:0016811">
    <property type="term" value="F:hydrolase activity, acting on carbon-nitrogen (but not peptide) bonds, in linear amides"/>
    <property type="evidence" value="ECO:0007669"/>
    <property type="project" value="InterPro"/>
</dbReference>
<dbReference type="GO" id="GO:0017000">
    <property type="term" value="P:antibiotic biosynthetic process"/>
    <property type="evidence" value="ECO:0007669"/>
    <property type="project" value="InterPro"/>
</dbReference>
<keyword evidence="5" id="KW-0479">Metal-binding</keyword>
<keyword evidence="8" id="KW-1185">Reference proteome</keyword>
<dbReference type="CDD" id="cd03747">
    <property type="entry name" value="Ntn_PGA_like"/>
    <property type="match status" value="1"/>
</dbReference>
<reference evidence="7 8" key="1">
    <citation type="journal article" date="2014" name="Int. J. Syst. Evol. Microbiol.">
        <title>Complete genome sequence of Corynebacterium casei LMG S-19264T (=DSM 44701T), isolated from a smear-ripened cheese.</title>
        <authorList>
            <consortium name="US DOE Joint Genome Institute (JGI-PGF)"/>
            <person name="Walter F."/>
            <person name="Albersmeier A."/>
            <person name="Kalinowski J."/>
            <person name="Ruckert C."/>
        </authorList>
    </citation>
    <scope>NUCLEOTIDE SEQUENCE [LARGE SCALE GENOMIC DNA]</scope>
    <source>
        <strain evidence="7 8">CGMCC 1.16330</strain>
    </source>
</reference>
<evidence type="ECO:0000313" key="7">
    <source>
        <dbReference type="EMBL" id="GGG25687.1"/>
    </source>
</evidence>
<feature type="binding site" evidence="5">
    <location>
        <position position="176"/>
    </location>
    <ligand>
        <name>Ca(2+)</name>
        <dbReference type="ChEBI" id="CHEBI:29108"/>
    </ligand>
</feature>
<evidence type="ECO:0000256" key="1">
    <source>
        <dbReference type="ARBA" id="ARBA00006586"/>
    </source>
</evidence>
<dbReference type="AlphaFoldDB" id="A0A8J2Z9N5"/>
<sequence>MLALVPLGGAGLVGWTLPGEGQVRTGLAAAGLAAPVRITYDGAGVPLIRADSERDAWIAMGWLHARDRMFQMDAMRRGGAGRLSEWAGEGMLRSDRFVRLLGLARRAEEDLAALPEEVRDMLEAYAAGVNAWIAERGRFAAPEYLLLGPPEPWTPRDSLLWGKLMGLWLSGNWRVELSRARLLAAGLPAERLRDLWPEDASAGRPDLPPRPAPGGAAPDGRSDAASPAGPAAPAGSALAAARAVAGGHLDRLAAALPAFPADAPLPASASNVWAVAGARSASGGALLASDPHLGFGAPIQWYLVRVELPGGRFLAGATSPGVPLIVIGRNERLAWGFTTTHSDTQDVFVERLVPGRPDHYETPEGPRPFLVREERIRVRGMAEPVPMRVRETRHGPVISDLDAPGGVGDGGTVLAVAMANLAPGDTAAAGLLALNRARSVEEAARAAALITAPPQNLTVADADGRIALYLTGRVPVRRSGDGTLPAPGWDGSADWQGFLPFPALPHVVDPPSGVLANANNRVAPAEGTAFLGRDWFGDWRFRRIFELLGRAERLDAAGFAAMQTDAVSLFAREEALPALRRLVAPPGAGGDGVALAAYRLVLGEGRGAVADGGWDGRMDADRPEPLIFHAWLRAFGRAALATGGVPEGAWAPSAPEFLRALLGAAVRADSEPEAAASAAHWCGPGGCAALARAALEEAVAELRARHGADPARWRWGEAHVARFEHPLLRFVPGIAPLVRLAVPTPGDGETINRGTLRGGNGPDAFAHVQGAGLRMVLDLGDPDGAPRAIIATGQSGHPFSRHWGDLLEPWRDGTMLRLGGTANPTAGGAAARIVLAP</sequence>
<dbReference type="InterPro" id="IPR014395">
    <property type="entry name" value="Pen/GL7ACA/AHL_acylase"/>
</dbReference>
<dbReference type="InterPro" id="IPR043147">
    <property type="entry name" value="Penicillin_amidase_A-knob"/>
</dbReference>
<protein>
    <submittedName>
        <fullName evidence="7">Penicillin amidase</fullName>
    </submittedName>
</protein>
<dbReference type="Gene3D" id="3.60.20.10">
    <property type="entry name" value="Glutamine Phosphoribosylpyrophosphate, subunit 1, domain 1"/>
    <property type="match status" value="1"/>
</dbReference>
<comment type="caution">
    <text evidence="7">The sequence shown here is derived from an EMBL/GenBank/DDBJ whole genome shotgun (WGS) entry which is preliminary data.</text>
</comment>
<evidence type="ECO:0000256" key="3">
    <source>
        <dbReference type="ARBA" id="ARBA00023145"/>
    </source>
</evidence>
<feature type="binding site" evidence="5">
    <location>
        <position position="346"/>
    </location>
    <ligand>
        <name>Ca(2+)</name>
        <dbReference type="ChEBI" id="CHEBI:29108"/>
    </ligand>
</feature>
<dbReference type="Gene3D" id="2.30.120.10">
    <property type="match status" value="1"/>
</dbReference>
<dbReference type="InterPro" id="IPR043146">
    <property type="entry name" value="Penicillin_amidase_N_B-knob"/>
</dbReference>
<dbReference type="GO" id="GO:0046872">
    <property type="term" value="F:metal ion binding"/>
    <property type="evidence" value="ECO:0007669"/>
    <property type="project" value="UniProtKB-KW"/>
</dbReference>